<dbReference type="SUPFAM" id="SSF64167">
    <property type="entry name" value="SurE-like"/>
    <property type="match status" value="1"/>
</dbReference>
<evidence type="ECO:0000256" key="7">
    <source>
        <dbReference type="HAMAP-Rule" id="MF_00060"/>
    </source>
</evidence>
<organism evidence="9 10">
    <name type="scientific">Gehongia tenuis</name>
    <dbReference type="NCBI Taxonomy" id="2763655"/>
    <lineage>
        <taxon>Bacteria</taxon>
        <taxon>Bacillati</taxon>
        <taxon>Bacillota</taxon>
        <taxon>Clostridia</taxon>
        <taxon>Christensenellales</taxon>
        <taxon>Christensenellaceae</taxon>
        <taxon>Gehongia</taxon>
    </lineage>
</organism>
<evidence type="ECO:0000256" key="2">
    <source>
        <dbReference type="ARBA" id="ARBA00011062"/>
    </source>
</evidence>
<dbReference type="HAMAP" id="MF_00060">
    <property type="entry name" value="SurE"/>
    <property type="match status" value="1"/>
</dbReference>
<dbReference type="InterPro" id="IPR036523">
    <property type="entry name" value="SurE-like_sf"/>
</dbReference>
<dbReference type="PANTHER" id="PTHR30457">
    <property type="entry name" value="5'-NUCLEOTIDASE SURE"/>
    <property type="match status" value="1"/>
</dbReference>
<keyword evidence="10" id="KW-1185">Reference proteome</keyword>
<keyword evidence="5 7" id="KW-0547">Nucleotide-binding</keyword>
<dbReference type="InterPro" id="IPR002828">
    <property type="entry name" value="SurE-like_Pase/nucleotidase"/>
</dbReference>
<comment type="catalytic activity">
    <reaction evidence="1 7">
        <text>a ribonucleoside 5'-phosphate + H2O = a ribonucleoside + phosphate</text>
        <dbReference type="Rhea" id="RHEA:12484"/>
        <dbReference type="ChEBI" id="CHEBI:15377"/>
        <dbReference type="ChEBI" id="CHEBI:18254"/>
        <dbReference type="ChEBI" id="CHEBI:43474"/>
        <dbReference type="ChEBI" id="CHEBI:58043"/>
        <dbReference type="EC" id="3.1.3.5"/>
    </reaction>
</comment>
<evidence type="ECO:0000313" key="10">
    <source>
        <dbReference type="Proteomes" id="UP000623172"/>
    </source>
</evidence>
<dbReference type="PANTHER" id="PTHR30457:SF12">
    <property type="entry name" value="5'_3'-NUCLEOTIDASE SURE"/>
    <property type="match status" value="1"/>
</dbReference>
<accession>A0A926HKN9</accession>
<proteinExistence type="inferred from homology"/>
<keyword evidence="6 7" id="KW-0378">Hydrolase</keyword>
<dbReference type="EMBL" id="JACRSR010000001">
    <property type="protein sequence ID" value="MBC8531197.1"/>
    <property type="molecule type" value="Genomic_DNA"/>
</dbReference>
<comment type="cofactor">
    <cofactor evidence="7">
        <name>a divalent metal cation</name>
        <dbReference type="ChEBI" id="CHEBI:60240"/>
    </cofactor>
    <text evidence="7">Binds 1 divalent metal cation per subunit.</text>
</comment>
<feature type="binding site" evidence="7">
    <location>
        <position position="39"/>
    </location>
    <ligand>
        <name>a divalent metal cation</name>
        <dbReference type="ChEBI" id="CHEBI:60240"/>
    </ligand>
</feature>
<comment type="function">
    <text evidence="7">Nucleotidase that shows phosphatase activity on nucleoside 5'-monophosphates.</text>
</comment>
<feature type="binding site" evidence="7">
    <location>
        <position position="9"/>
    </location>
    <ligand>
        <name>a divalent metal cation</name>
        <dbReference type="ChEBI" id="CHEBI:60240"/>
    </ligand>
</feature>
<evidence type="ECO:0000256" key="6">
    <source>
        <dbReference type="ARBA" id="ARBA00022801"/>
    </source>
</evidence>
<dbReference type="GO" id="GO:0000166">
    <property type="term" value="F:nucleotide binding"/>
    <property type="evidence" value="ECO:0007669"/>
    <property type="project" value="UniProtKB-KW"/>
</dbReference>
<keyword evidence="4 7" id="KW-0479">Metal-binding</keyword>
<dbReference type="InterPro" id="IPR030048">
    <property type="entry name" value="SurE"/>
</dbReference>
<dbReference type="GO" id="GO:0004309">
    <property type="term" value="F:exopolyphosphatase activity"/>
    <property type="evidence" value="ECO:0007669"/>
    <property type="project" value="TreeGrafter"/>
</dbReference>
<dbReference type="EC" id="3.1.3.5" evidence="7"/>
<feature type="binding site" evidence="7">
    <location>
        <position position="94"/>
    </location>
    <ligand>
        <name>a divalent metal cation</name>
        <dbReference type="ChEBI" id="CHEBI:60240"/>
    </ligand>
</feature>
<keyword evidence="3 7" id="KW-0963">Cytoplasm</keyword>
<dbReference type="GO" id="GO:0046872">
    <property type="term" value="F:metal ion binding"/>
    <property type="evidence" value="ECO:0007669"/>
    <property type="project" value="UniProtKB-UniRule"/>
</dbReference>
<reference evidence="9" key="1">
    <citation type="submission" date="2020-08" db="EMBL/GenBank/DDBJ databases">
        <title>Genome public.</title>
        <authorList>
            <person name="Liu C."/>
            <person name="Sun Q."/>
        </authorList>
    </citation>
    <scope>NUCLEOTIDE SEQUENCE</scope>
    <source>
        <strain evidence="9">NSJ-53</strain>
    </source>
</reference>
<dbReference type="GO" id="GO:0005737">
    <property type="term" value="C:cytoplasm"/>
    <property type="evidence" value="ECO:0007669"/>
    <property type="project" value="UniProtKB-SubCell"/>
</dbReference>
<sequence length="260" mass="28338">MRILVTNDDGIRAPGIRALVEQLAPKHDITVVAPAEEQSAKSHSITIHTPLMVRKQVFMSGVTGYAVTGTPSDCVRLGVLQLMEKPDMVLSGINAGSNIGLDVLYSGTVSAALEGALLGYPSAAVSSFTKDWGAFDFERAAKESEILVKLIEEKKVDASIVLNLNVPSVQDDAYKGVKVAPLDLDPATRENYEKRISPAGEAYYWMTFQARPNGPDSFQQGDLYLCQDGYSTLTPLHFDLTQHRDLPALEAWVEARENEA</sequence>
<dbReference type="RefSeq" id="WP_249315388.1">
    <property type="nucleotide sequence ID" value="NZ_JACRSR010000001.1"/>
</dbReference>
<evidence type="ECO:0000259" key="8">
    <source>
        <dbReference type="Pfam" id="PF01975"/>
    </source>
</evidence>
<dbReference type="Pfam" id="PF01975">
    <property type="entry name" value="SurE"/>
    <property type="match status" value="1"/>
</dbReference>
<comment type="similarity">
    <text evidence="2 7">Belongs to the SurE nucleotidase family.</text>
</comment>
<dbReference type="Gene3D" id="3.40.1210.10">
    <property type="entry name" value="Survival protein SurE-like phosphatase/nucleotidase"/>
    <property type="match status" value="1"/>
</dbReference>
<evidence type="ECO:0000256" key="5">
    <source>
        <dbReference type="ARBA" id="ARBA00022741"/>
    </source>
</evidence>
<protein>
    <recommendedName>
        <fullName evidence="7">5'-nucleotidase SurE</fullName>
        <ecNumber evidence="7">3.1.3.5</ecNumber>
    </recommendedName>
    <alternativeName>
        <fullName evidence="7">Nucleoside 5'-monophosphate phosphohydrolase</fullName>
    </alternativeName>
</protein>
<dbReference type="Proteomes" id="UP000623172">
    <property type="component" value="Unassembled WGS sequence"/>
</dbReference>
<dbReference type="NCBIfam" id="TIGR00087">
    <property type="entry name" value="surE"/>
    <property type="match status" value="1"/>
</dbReference>
<feature type="binding site" evidence="7">
    <location>
        <position position="8"/>
    </location>
    <ligand>
        <name>a divalent metal cation</name>
        <dbReference type="ChEBI" id="CHEBI:60240"/>
    </ligand>
</feature>
<comment type="subcellular location">
    <subcellularLocation>
        <location evidence="7">Cytoplasm</location>
    </subcellularLocation>
</comment>
<dbReference type="GO" id="GO:0008254">
    <property type="term" value="F:3'-nucleotidase activity"/>
    <property type="evidence" value="ECO:0007669"/>
    <property type="project" value="TreeGrafter"/>
</dbReference>
<dbReference type="AlphaFoldDB" id="A0A926HKN9"/>
<evidence type="ECO:0000256" key="3">
    <source>
        <dbReference type="ARBA" id="ARBA00022490"/>
    </source>
</evidence>
<comment type="caution">
    <text evidence="9">The sequence shown here is derived from an EMBL/GenBank/DDBJ whole genome shotgun (WGS) entry which is preliminary data.</text>
</comment>
<evidence type="ECO:0000256" key="1">
    <source>
        <dbReference type="ARBA" id="ARBA00000815"/>
    </source>
</evidence>
<dbReference type="GO" id="GO:0008253">
    <property type="term" value="F:5'-nucleotidase activity"/>
    <property type="evidence" value="ECO:0007669"/>
    <property type="project" value="UniProtKB-UniRule"/>
</dbReference>
<dbReference type="NCBIfam" id="NF001490">
    <property type="entry name" value="PRK00346.1-4"/>
    <property type="match status" value="1"/>
</dbReference>
<name>A0A926HKN9_9FIRM</name>
<evidence type="ECO:0000313" key="9">
    <source>
        <dbReference type="EMBL" id="MBC8531197.1"/>
    </source>
</evidence>
<feature type="domain" description="Survival protein SurE-like phosphatase/nucleotidase" evidence="8">
    <location>
        <begin position="3"/>
        <end position="182"/>
    </location>
</feature>
<evidence type="ECO:0000256" key="4">
    <source>
        <dbReference type="ARBA" id="ARBA00022723"/>
    </source>
</evidence>
<gene>
    <name evidence="7 9" type="primary">surE</name>
    <name evidence="9" type="ORF">H8696_04960</name>
</gene>